<dbReference type="PANTHER" id="PTHR43721">
    <property type="entry name" value="ELONGATION FACTOR TU-RELATED"/>
    <property type="match status" value="1"/>
</dbReference>
<reference evidence="10" key="1">
    <citation type="submission" date="2016-10" db="EMBL/GenBank/DDBJ databases">
        <authorList>
            <person name="Varghese N."/>
            <person name="Submissions S."/>
        </authorList>
    </citation>
    <scope>NUCLEOTIDE SEQUENCE [LARGE SCALE GENOMIC DNA]</scope>
    <source>
        <strain evidence="10">DSM 45459</strain>
    </source>
</reference>
<dbReference type="CDD" id="cd04171">
    <property type="entry name" value="SelB"/>
    <property type="match status" value="1"/>
</dbReference>
<gene>
    <name evidence="9" type="ORF">SAMN04489718_1277</name>
</gene>
<dbReference type="GO" id="GO:0003746">
    <property type="term" value="F:translation elongation factor activity"/>
    <property type="evidence" value="ECO:0007669"/>
    <property type="project" value="UniProtKB-KW"/>
</dbReference>
<dbReference type="NCBIfam" id="TIGR00475">
    <property type="entry name" value="selB"/>
    <property type="match status" value="1"/>
</dbReference>
<dbReference type="Pfam" id="PF03144">
    <property type="entry name" value="GTP_EFTU_D2"/>
    <property type="match status" value="1"/>
</dbReference>
<dbReference type="Pfam" id="PF00009">
    <property type="entry name" value="GTP_EFTU"/>
    <property type="match status" value="1"/>
</dbReference>
<dbReference type="Gene3D" id="3.40.50.300">
    <property type="entry name" value="P-loop containing nucleotide triphosphate hydrolases"/>
    <property type="match status" value="1"/>
</dbReference>
<evidence type="ECO:0000313" key="9">
    <source>
        <dbReference type="EMBL" id="SDQ31701.1"/>
    </source>
</evidence>
<dbReference type="GO" id="GO:0003924">
    <property type="term" value="F:GTPase activity"/>
    <property type="evidence" value="ECO:0007669"/>
    <property type="project" value="InterPro"/>
</dbReference>
<dbReference type="InterPro" id="IPR015191">
    <property type="entry name" value="SelB_WHD4"/>
</dbReference>
<evidence type="ECO:0000256" key="4">
    <source>
        <dbReference type="ARBA" id="ARBA00022917"/>
    </source>
</evidence>
<keyword evidence="5" id="KW-0547">Nucleotide-binding</keyword>
<dbReference type="AlphaFoldDB" id="A0A1H0ZWT0"/>
<name>A0A1H0ZWT0_9ACTN</name>
<dbReference type="EMBL" id="FNKO01000001">
    <property type="protein sequence ID" value="SDQ31701.1"/>
    <property type="molecule type" value="Genomic_DNA"/>
</dbReference>
<organism evidence="9 10">
    <name type="scientific">Actinopolyspora saharensis</name>
    <dbReference type="NCBI Taxonomy" id="995062"/>
    <lineage>
        <taxon>Bacteria</taxon>
        <taxon>Bacillati</taxon>
        <taxon>Actinomycetota</taxon>
        <taxon>Actinomycetes</taxon>
        <taxon>Actinopolysporales</taxon>
        <taxon>Actinopolysporaceae</taxon>
        <taxon>Actinopolyspora</taxon>
    </lineage>
</organism>
<comment type="subcellular location">
    <subcellularLocation>
        <location evidence="1">Cytoplasm</location>
    </subcellularLocation>
</comment>
<dbReference type="InterPro" id="IPR057335">
    <property type="entry name" value="Beta-barrel_SelB"/>
</dbReference>
<dbReference type="PROSITE" id="PS51722">
    <property type="entry name" value="G_TR_2"/>
    <property type="match status" value="1"/>
</dbReference>
<feature type="domain" description="Tr-type G" evidence="8">
    <location>
        <begin position="1"/>
        <end position="170"/>
    </location>
</feature>
<dbReference type="InterPro" id="IPR036390">
    <property type="entry name" value="WH_DNA-bd_sf"/>
</dbReference>
<dbReference type="GO" id="GO:0001514">
    <property type="term" value="P:selenocysteine incorporation"/>
    <property type="evidence" value="ECO:0007669"/>
    <property type="project" value="InterPro"/>
</dbReference>
<dbReference type="GO" id="GO:0005829">
    <property type="term" value="C:cytosol"/>
    <property type="evidence" value="ECO:0007669"/>
    <property type="project" value="TreeGrafter"/>
</dbReference>
<dbReference type="InterPro" id="IPR000795">
    <property type="entry name" value="T_Tr_GTP-bd_dom"/>
</dbReference>
<evidence type="ECO:0000313" key="10">
    <source>
        <dbReference type="Proteomes" id="UP000199301"/>
    </source>
</evidence>
<keyword evidence="4" id="KW-0648">Protein biosynthesis</keyword>
<dbReference type="Gene3D" id="1.10.10.10">
    <property type="entry name" value="Winged helix-like DNA-binding domain superfamily/Winged helix DNA-binding domain"/>
    <property type="match status" value="1"/>
</dbReference>
<dbReference type="SUPFAM" id="SSF50447">
    <property type="entry name" value="Translation proteins"/>
    <property type="match status" value="1"/>
</dbReference>
<proteinExistence type="predicted"/>
<dbReference type="SUPFAM" id="SSF52540">
    <property type="entry name" value="P-loop containing nucleoside triphosphate hydrolases"/>
    <property type="match status" value="1"/>
</dbReference>
<dbReference type="InterPro" id="IPR036388">
    <property type="entry name" value="WH-like_DNA-bd_sf"/>
</dbReference>
<dbReference type="InterPro" id="IPR009000">
    <property type="entry name" value="Transl_B-barrel_sf"/>
</dbReference>
<comment type="function">
    <text evidence="6">Translation factor necessary for the incorporation of selenocysteine into proteins. It probably replaces EF-Tu for the insertion of selenocysteine directed by the UGA codon. SelB binds GTP and GDP.</text>
</comment>
<dbReference type="InterPro" id="IPR027417">
    <property type="entry name" value="P-loop_NTPase"/>
</dbReference>
<dbReference type="InterPro" id="IPR004161">
    <property type="entry name" value="EFTu-like_2"/>
</dbReference>
<accession>A0A1H0ZWT0</accession>
<dbReference type="GO" id="GO:0005525">
    <property type="term" value="F:GTP binding"/>
    <property type="evidence" value="ECO:0007669"/>
    <property type="project" value="UniProtKB-KW"/>
</dbReference>
<keyword evidence="10" id="KW-1185">Reference proteome</keyword>
<evidence type="ECO:0000259" key="8">
    <source>
        <dbReference type="PROSITE" id="PS51722"/>
    </source>
</evidence>
<evidence type="ECO:0000256" key="7">
    <source>
        <dbReference type="ARBA" id="ARBA00031615"/>
    </source>
</evidence>
<dbReference type="STRING" id="995062.SAMN04489718_1277"/>
<dbReference type="Gene3D" id="2.40.30.10">
    <property type="entry name" value="Translation factors"/>
    <property type="match status" value="1"/>
</dbReference>
<dbReference type="InterPro" id="IPR004535">
    <property type="entry name" value="Transl_elong_SelB"/>
</dbReference>
<dbReference type="Proteomes" id="UP000199301">
    <property type="component" value="Unassembled WGS sequence"/>
</dbReference>
<dbReference type="OrthoDB" id="9803139at2"/>
<dbReference type="InterPro" id="IPR050055">
    <property type="entry name" value="EF-Tu_GTPase"/>
</dbReference>
<evidence type="ECO:0000256" key="1">
    <source>
        <dbReference type="ARBA" id="ARBA00004496"/>
    </source>
</evidence>
<dbReference type="Pfam" id="PF25461">
    <property type="entry name" value="Beta-barrel_SelB"/>
    <property type="match status" value="1"/>
</dbReference>
<evidence type="ECO:0000256" key="2">
    <source>
        <dbReference type="ARBA" id="ARBA00015953"/>
    </source>
</evidence>
<keyword evidence="5" id="KW-0342">GTP-binding</keyword>
<dbReference type="RefSeq" id="WP_092521708.1">
    <property type="nucleotide sequence ID" value="NZ_FNKO01000001.1"/>
</dbReference>
<dbReference type="PANTHER" id="PTHR43721:SF22">
    <property type="entry name" value="ELONGATION FACTOR TU, MITOCHONDRIAL"/>
    <property type="match status" value="1"/>
</dbReference>
<keyword evidence="3" id="KW-0963">Cytoplasm</keyword>
<keyword evidence="9" id="KW-0251">Elongation factor</keyword>
<evidence type="ECO:0000256" key="6">
    <source>
        <dbReference type="ARBA" id="ARBA00025526"/>
    </source>
</evidence>
<dbReference type="SUPFAM" id="SSF46785">
    <property type="entry name" value="Winged helix' DNA-binding domain"/>
    <property type="match status" value="1"/>
</dbReference>
<sequence length="590" mass="64033">MKVVATAGHVDHGKSTLLRTLTGLEPDRWAEERRRGLTIDLGFAWTELPGGETIAFVDVPGHQRFVRNMLAGIGEVPAVLFVVAADEGWMPQSEEHLQALHALGVARGLLVVTRADLADPEWALLQARRRLSETSLAGIPAVTFSATTGLGESELGVELEALAGSLPDPRPAGDVRLWLDRVFSVRGAGTVVTATLPAGELTVGEELVVGRTGRRVVVRDLRSLGEQVRRARATARVALNLRGVHVDELERGDTLLTPRAWLTTDSIDVRLTNHCSAELARELTTHIGSAAVRTRVRPLGTDTARLSLDRPLPLRIGDRALLRDAGRHHVPCGVTVLDVCPPPLRRRGAAAARARELDGHDEHTAGGALLARHGALRATRLRAMGATAPPDACGTGDWLLDARAREHCAARLAELLGRRRREQPLSEGVPEREALHALGLEDRALLDLVLRSPRAAGITSRDGKLMLGESRAEQHLPEGITALRARLHEHPFRAPTAEELRELELDREQLGAAATAGKLLGVGEGVYLLPEALQLAVRRLAELPSPFTPAQAREALDTTRRVVVPLLERLAKEGYTLRLPDGTHRLRRPR</sequence>
<protein>
    <recommendedName>
        <fullName evidence="2">Selenocysteine-specific elongation factor</fullName>
    </recommendedName>
    <alternativeName>
        <fullName evidence="7">SelB translation factor</fullName>
    </alternativeName>
</protein>
<evidence type="ECO:0000256" key="5">
    <source>
        <dbReference type="ARBA" id="ARBA00023134"/>
    </source>
</evidence>
<dbReference type="Pfam" id="PF09107">
    <property type="entry name" value="WHD_3rd_SelB"/>
    <property type="match status" value="1"/>
</dbReference>
<evidence type="ECO:0000256" key="3">
    <source>
        <dbReference type="ARBA" id="ARBA00022490"/>
    </source>
</evidence>
<dbReference type="GO" id="GO:0003723">
    <property type="term" value="F:RNA binding"/>
    <property type="evidence" value="ECO:0007669"/>
    <property type="project" value="InterPro"/>
</dbReference>